<keyword evidence="9 14" id="KW-0479">Metal-binding</keyword>
<dbReference type="InterPro" id="IPR011005">
    <property type="entry name" value="Dihydropteroate_synth-like_sf"/>
</dbReference>
<dbReference type="InterPro" id="IPR006390">
    <property type="entry name" value="DHP_synth_dom"/>
</dbReference>
<comment type="cofactor">
    <cofactor evidence="2 14">
        <name>Mg(2+)</name>
        <dbReference type="ChEBI" id="CHEBI:18420"/>
    </cofactor>
</comment>
<dbReference type="GO" id="GO:0046656">
    <property type="term" value="P:folic acid biosynthetic process"/>
    <property type="evidence" value="ECO:0007669"/>
    <property type="project" value="UniProtKB-KW"/>
</dbReference>
<evidence type="ECO:0000313" key="17">
    <source>
        <dbReference type="Proteomes" id="UP001239782"/>
    </source>
</evidence>
<evidence type="ECO:0000256" key="14">
    <source>
        <dbReference type="RuleBase" id="RU361205"/>
    </source>
</evidence>
<evidence type="ECO:0000256" key="12">
    <source>
        <dbReference type="ARBA" id="ARBA00030193"/>
    </source>
</evidence>
<gene>
    <name evidence="16" type="primary">folP</name>
    <name evidence="16" type="ORF">Q9312_14820</name>
</gene>
<dbReference type="GO" id="GO:0046872">
    <property type="term" value="F:metal ion binding"/>
    <property type="evidence" value="ECO:0007669"/>
    <property type="project" value="UniProtKB-KW"/>
</dbReference>
<evidence type="ECO:0000256" key="9">
    <source>
        <dbReference type="ARBA" id="ARBA00022723"/>
    </source>
</evidence>
<evidence type="ECO:0000259" key="15">
    <source>
        <dbReference type="PROSITE" id="PS50972"/>
    </source>
</evidence>
<evidence type="ECO:0000256" key="10">
    <source>
        <dbReference type="ARBA" id="ARBA00022842"/>
    </source>
</evidence>
<comment type="subunit">
    <text evidence="5">Homodimer.</text>
</comment>
<evidence type="ECO:0000256" key="3">
    <source>
        <dbReference type="ARBA" id="ARBA00004763"/>
    </source>
</evidence>
<dbReference type="EC" id="2.5.1.15" evidence="6 14"/>
<comment type="similarity">
    <text evidence="4 14">Belongs to the DHPS family.</text>
</comment>
<comment type="catalytic activity">
    <reaction evidence="1">
        <text>(7,8-dihydropterin-6-yl)methyl diphosphate + 4-aminobenzoate = 7,8-dihydropteroate + diphosphate</text>
        <dbReference type="Rhea" id="RHEA:19949"/>
        <dbReference type="ChEBI" id="CHEBI:17836"/>
        <dbReference type="ChEBI" id="CHEBI:17839"/>
        <dbReference type="ChEBI" id="CHEBI:33019"/>
        <dbReference type="ChEBI" id="CHEBI:72950"/>
        <dbReference type="EC" id="2.5.1.15"/>
    </reaction>
</comment>
<dbReference type="GO" id="GO:0005829">
    <property type="term" value="C:cytosol"/>
    <property type="evidence" value="ECO:0007669"/>
    <property type="project" value="TreeGrafter"/>
</dbReference>
<dbReference type="NCBIfam" id="TIGR01496">
    <property type="entry name" value="DHPS"/>
    <property type="match status" value="1"/>
</dbReference>
<protein>
    <recommendedName>
        <fullName evidence="7 14">Dihydropteroate synthase</fullName>
        <shortName evidence="14">DHPS</shortName>
        <ecNumber evidence="6 14">2.5.1.15</ecNumber>
    </recommendedName>
    <alternativeName>
        <fullName evidence="12 14">Dihydropteroate pyrophosphorylase</fullName>
    </alternativeName>
</protein>
<reference evidence="16 17" key="1">
    <citation type="submission" date="2023-08" db="EMBL/GenBank/DDBJ databases">
        <title>Pleionea litopenaei sp. nov., isolated from stomach of juvenile Litopenaeus vannamei.</title>
        <authorList>
            <person name="Rho A.M."/>
            <person name="Hwang C.Y."/>
        </authorList>
    </citation>
    <scope>NUCLEOTIDE SEQUENCE [LARGE SCALE GENOMIC DNA]</scope>
    <source>
        <strain evidence="16 17">HL-JVS1</strain>
    </source>
</reference>
<dbReference type="RefSeq" id="WP_309201637.1">
    <property type="nucleotide sequence ID" value="NZ_CP133548.1"/>
</dbReference>
<evidence type="ECO:0000256" key="2">
    <source>
        <dbReference type="ARBA" id="ARBA00001946"/>
    </source>
</evidence>
<organism evidence="16 17">
    <name type="scientific">Pleionea litopenaei</name>
    <dbReference type="NCBI Taxonomy" id="3070815"/>
    <lineage>
        <taxon>Bacteria</taxon>
        <taxon>Pseudomonadati</taxon>
        <taxon>Pseudomonadota</taxon>
        <taxon>Gammaproteobacteria</taxon>
        <taxon>Oceanospirillales</taxon>
        <taxon>Pleioneaceae</taxon>
        <taxon>Pleionea</taxon>
    </lineage>
</organism>
<dbReference type="PROSITE" id="PS00793">
    <property type="entry name" value="DHPS_2"/>
    <property type="match status" value="1"/>
</dbReference>
<accession>A0AA51RS00</accession>
<feature type="domain" description="Pterin-binding" evidence="15">
    <location>
        <begin position="10"/>
        <end position="261"/>
    </location>
</feature>
<keyword evidence="10 14" id="KW-0460">Magnesium</keyword>
<evidence type="ECO:0000256" key="6">
    <source>
        <dbReference type="ARBA" id="ARBA00012458"/>
    </source>
</evidence>
<dbReference type="PANTHER" id="PTHR20941:SF1">
    <property type="entry name" value="FOLIC ACID SYNTHESIS PROTEIN FOL1"/>
    <property type="match status" value="1"/>
</dbReference>
<dbReference type="Gene3D" id="3.20.20.20">
    <property type="entry name" value="Dihydropteroate synthase-like"/>
    <property type="match status" value="1"/>
</dbReference>
<evidence type="ECO:0000256" key="5">
    <source>
        <dbReference type="ARBA" id="ARBA00011738"/>
    </source>
</evidence>
<comment type="pathway">
    <text evidence="3 14">Cofactor biosynthesis; tetrahydrofolate biosynthesis; 7,8-dihydrofolate from 2-amino-4-hydroxy-6-hydroxymethyl-7,8-dihydropteridine diphosphate and 4-aminobenzoate: step 1/2.</text>
</comment>
<sequence>MHSLYTRKSLQVMGILNVTPDSFSDGGHFNSRDKALAHAEEMISNGVDIIDVGGESTRPGAAEVSVQEEIDRVIPLVEALVEYAIPVSIDTSKPEVMRAAVNAGASLINDVRALQTPGALEAAVECQVPVCLMHMQGQPRTMQHAPSYQDVILDVMAFLAQRVQDCEAAGLSRALLSIDPGFGFGKSLQHNLQLLRHLSQFKQMKLPLLVGISRKTMLGEITGKSVEDRVSASVAAAVIAAYQGANIIRVHDVSETVDAMKLVDALLTLED</sequence>
<name>A0AA51RS00_9GAMM</name>
<dbReference type="PROSITE" id="PS00792">
    <property type="entry name" value="DHPS_1"/>
    <property type="match status" value="1"/>
</dbReference>
<evidence type="ECO:0000256" key="7">
    <source>
        <dbReference type="ARBA" id="ARBA00016919"/>
    </source>
</evidence>
<dbReference type="FunFam" id="3.20.20.20:FF:000004">
    <property type="entry name" value="Dihydropteroate synthase"/>
    <property type="match status" value="1"/>
</dbReference>
<dbReference type="EMBL" id="CP133548">
    <property type="protein sequence ID" value="WMS86492.1"/>
    <property type="molecule type" value="Genomic_DNA"/>
</dbReference>
<keyword evidence="8 14" id="KW-0808">Transferase</keyword>
<comment type="function">
    <text evidence="13 14">Catalyzes the condensation of para-aminobenzoate (pABA) with 6-hydroxymethyl-7,8-dihydropterin diphosphate (DHPt-PP) to form 7,8-dihydropteroate (H2Pte), the immediate precursor of folate derivatives.</text>
</comment>
<keyword evidence="17" id="KW-1185">Reference proteome</keyword>
<dbReference type="SUPFAM" id="SSF51717">
    <property type="entry name" value="Dihydropteroate synthetase-like"/>
    <property type="match status" value="1"/>
</dbReference>
<dbReference type="GO" id="GO:0004156">
    <property type="term" value="F:dihydropteroate synthase activity"/>
    <property type="evidence" value="ECO:0007669"/>
    <property type="project" value="UniProtKB-EC"/>
</dbReference>
<evidence type="ECO:0000256" key="13">
    <source>
        <dbReference type="ARBA" id="ARBA00053449"/>
    </source>
</evidence>
<dbReference type="InterPro" id="IPR000489">
    <property type="entry name" value="Pterin-binding_dom"/>
</dbReference>
<dbReference type="Pfam" id="PF00809">
    <property type="entry name" value="Pterin_bind"/>
    <property type="match status" value="1"/>
</dbReference>
<proteinExistence type="inferred from homology"/>
<dbReference type="PANTHER" id="PTHR20941">
    <property type="entry name" value="FOLATE SYNTHESIS PROTEINS"/>
    <property type="match status" value="1"/>
</dbReference>
<keyword evidence="11 14" id="KW-0289">Folate biosynthesis</keyword>
<dbReference type="AlphaFoldDB" id="A0AA51RS00"/>
<evidence type="ECO:0000313" key="16">
    <source>
        <dbReference type="EMBL" id="WMS86492.1"/>
    </source>
</evidence>
<evidence type="ECO:0000256" key="11">
    <source>
        <dbReference type="ARBA" id="ARBA00022909"/>
    </source>
</evidence>
<dbReference type="CDD" id="cd00739">
    <property type="entry name" value="DHPS"/>
    <property type="match status" value="1"/>
</dbReference>
<dbReference type="GO" id="GO:0046654">
    <property type="term" value="P:tetrahydrofolate biosynthetic process"/>
    <property type="evidence" value="ECO:0007669"/>
    <property type="project" value="TreeGrafter"/>
</dbReference>
<evidence type="ECO:0000256" key="4">
    <source>
        <dbReference type="ARBA" id="ARBA00009503"/>
    </source>
</evidence>
<dbReference type="PROSITE" id="PS50972">
    <property type="entry name" value="PTERIN_BINDING"/>
    <property type="match status" value="1"/>
</dbReference>
<dbReference type="Proteomes" id="UP001239782">
    <property type="component" value="Chromosome"/>
</dbReference>
<evidence type="ECO:0000256" key="8">
    <source>
        <dbReference type="ARBA" id="ARBA00022679"/>
    </source>
</evidence>
<dbReference type="InterPro" id="IPR045031">
    <property type="entry name" value="DHP_synth-like"/>
</dbReference>
<dbReference type="KEGG" id="plei:Q9312_14820"/>
<evidence type="ECO:0000256" key="1">
    <source>
        <dbReference type="ARBA" id="ARBA00000012"/>
    </source>
</evidence>